<organism evidence="14 15">
    <name type="scientific">Hyaloscypha variabilis (strain UAMH 11265 / GT02V1 / F)</name>
    <name type="common">Meliniomyces variabilis</name>
    <dbReference type="NCBI Taxonomy" id="1149755"/>
    <lineage>
        <taxon>Eukaryota</taxon>
        <taxon>Fungi</taxon>
        <taxon>Dikarya</taxon>
        <taxon>Ascomycota</taxon>
        <taxon>Pezizomycotina</taxon>
        <taxon>Leotiomycetes</taxon>
        <taxon>Helotiales</taxon>
        <taxon>Hyaloscyphaceae</taxon>
        <taxon>Hyaloscypha</taxon>
        <taxon>Hyaloscypha variabilis</taxon>
    </lineage>
</organism>
<dbReference type="GO" id="GO:0032974">
    <property type="term" value="P:amino acid transmembrane export from vacuole"/>
    <property type="evidence" value="ECO:0007669"/>
    <property type="project" value="InterPro"/>
</dbReference>
<sequence length="599" mass="64433">MEDGVAARSQRGRRGLRYDGEDLSPTTNLELRGFYAYGLAAEVYAVCGIGSFVPVTLEQLAREGGVLWSDKTTPCVAKTAGKGAAALAVRLLSRAASTDNNQCVVHVLEAELTTSSFAMYTFSIAVFTQALALVSFSSIADHATYRKKLLVAFGFTGAISSMMFIFIVPQIFVLGSLLTIIGVTCLGSSFVILNSYIPLLVANHPQTQGEDDGLNRTSSFPLEPLSPGLRRRDSSERDGLHTIARSSGLQKTDSPALKLSTQISSKGVGIGYMAAVSVQIICILILFVMSKLNVSSTLALRIALLFVGIWWFVFTIPASMWLKDRPGPPLRTRISGGKIRSCLAYTSFAWLSLWKTIKVAAKLRQAVIFLIAWFLLSDAIATVSGTAILFARTELRMGTVAIAILSITATASGIAGATIWPILSRRFGWKTNHTLVACLCFMEVVPLYGLLGYLPFFQSLGWGGLQQAWEIYPLGFIHGFVMGGISSYARSFFGRLIPPGSEAAFYALFAITDKGSSAVGPAIVGAIVDATGTIRPAFFFLAVLIAVPAPLIWMVDVEQGQADAVRLAGVMKKNRGEDEIDDSIDGENQEAEGLMGNHD</sequence>
<gene>
    <name evidence="14" type="ORF">L207DRAFT_449841</name>
</gene>
<evidence type="ECO:0000313" key="14">
    <source>
        <dbReference type="EMBL" id="PMD47872.1"/>
    </source>
</evidence>
<dbReference type="InterPro" id="IPR024671">
    <property type="entry name" value="Atg22-like"/>
</dbReference>
<evidence type="ECO:0000256" key="10">
    <source>
        <dbReference type="ARBA" id="ARBA00023180"/>
    </source>
</evidence>
<evidence type="ECO:0000256" key="3">
    <source>
        <dbReference type="ARBA" id="ARBA00022448"/>
    </source>
</evidence>
<feature type="transmembrane region" description="Helical" evidence="12">
    <location>
        <begin position="534"/>
        <end position="555"/>
    </location>
</feature>
<dbReference type="GO" id="GO:0006914">
    <property type="term" value="P:autophagy"/>
    <property type="evidence" value="ECO:0007669"/>
    <property type="project" value="UniProtKB-KW"/>
</dbReference>
<comment type="subcellular location">
    <subcellularLocation>
        <location evidence="1 12">Vacuole membrane</location>
        <topology evidence="1 12">Multi-pass membrane protein</topology>
    </subcellularLocation>
</comment>
<dbReference type="EMBL" id="KZ613938">
    <property type="protein sequence ID" value="PMD47872.1"/>
    <property type="molecule type" value="Genomic_DNA"/>
</dbReference>
<dbReference type="InterPro" id="IPR036259">
    <property type="entry name" value="MFS_trans_sf"/>
</dbReference>
<evidence type="ECO:0000256" key="13">
    <source>
        <dbReference type="SAM" id="MobiDB-lite"/>
    </source>
</evidence>
<feature type="transmembrane region" description="Helical" evidence="12">
    <location>
        <begin position="302"/>
        <end position="322"/>
    </location>
</feature>
<evidence type="ECO:0000256" key="1">
    <source>
        <dbReference type="ARBA" id="ARBA00004128"/>
    </source>
</evidence>
<dbReference type="AlphaFoldDB" id="A0A2J6SAU7"/>
<dbReference type="SUPFAM" id="SSF103473">
    <property type="entry name" value="MFS general substrate transporter"/>
    <property type="match status" value="1"/>
</dbReference>
<feature type="transmembrane region" description="Helical" evidence="12">
    <location>
        <begin position="268"/>
        <end position="290"/>
    </location>
</feature>
<dbReference type="InterPro" id="IPR044738">
    <property type="entry name" value="Atg22"/>
</dbReference>
<evidence type="ECO:0000256" key="11">
    <source>
        <dbReference type="ARBA" id="ARBA00024801"/>
    </source>
</evidence>
<dbReference type="Pfam" id="PF11700">
    <property type="entry name" value="ATG22"/>
    <property type="match status" value="1"/>
</dbReference>
<evidence type="ECO:0000256" key="2">
    <source>
        <dbReference type="ARBA" id="ARBA00006978"/>
    </source>
</evidence>
<evidence type="ECO:0000256" key="5">
    <source>
        <dbReference type="ARBA" id="ARBA00022692"/>
    </source>
</evidence>
<dbReference type="STRING" id="1149755.A0A2J6SAU7"/>
<feature type="transmembrane region" description="Helical" evidence="12">
    <location>
        <begin position="505"/>
        <end position="528"/>
    </location>
</feature>
<keyword evidence="3 12" id="KW-0813">Transport</keyword>
<keyword evidence="4 12" id="KW-0926">Vacuole</keyword>
<feature type="transmembrane region" description="Helical" evidence="12">
    <location>
        <begin position="117"/>
        <end position="137"/>
    </location>
</feature>
<dbReference type="PANTHER" id="PTHR23519:SF3">
    <property type="entry name" value="AUTOPHAGY-RELATED PROTEIN 22-2"/>
    <property type="match status" value="1"/>
</dbReference>
<dbReference type="InterPro" id="IPR050495">
    <property type="entry name" value="ATG22/LtaA_families"/>
</dbReference>
<dbReference type="Proteomes" id="UP000235786">
    <property type="component" value="Unassembled WGS sequence"/>
</dbReference>
<evidence type="ECO:0000256" key="7">
    <source>
        <dbReference type="ARBA" id="ARBA00022989"/>
    </source>
</evidence>
<evidence type="ECO:0000256" key="6">
    <source>
        <dbReference type="ARBA" id="ARBA00022970"/>
    </source>
</evidence>
<keyword evidence="9 12" id="KW-0472">Membrane</keyword>
<comment type="function">
    <text evidence="11 12">Vacuolar effluxer which mediate the efflux of amino acids resulting from autophagic degradation. The release of autophagic amino acids allows the maintenance of protein synthesis and viability during nitrogen starvation.</text>
</comment>
<proteinExistence type="inferred from homology"/>
<evidence type="ECO:0000256" key="8">
    <source>
        <dbReference type="ARBA" id="ARBA00023006"/>
    </source>
</evidence>
<dbReference type="GO" id="GO:0005774">
    <property type="term" value="C:vacuolar membrane"/>
    <property type="evidence" value="ECO:0007669"/>
    <property type="project" value="UniProtKB-SubCell"/>
</dbReference>
<dbReference type="Gene3D" id="1.20.1250.20">
    <property type="entry name" value="MFS general substrate transporter like domains"/>
    <property type="match status" value="1"/>
</dbReference>
<accession>A0A2J6SAU7</accession>
<evidence type="ECO:0000256" key="9">
    <source>
        <dbReference type="ARBA" id="ARBA00023136"/>
    </source>
</evidence>
<keyword evidence="5 12" id="KW-0812">Transmembrane</keyword>
<name>A0A2J6SAU7_HYAVF</name>
<feature type="region of interest" description="Disordered" evidence="13">
    <location>
        <begin position="209"/>
        <end position="237"/>
    </location>
</feature>
<dbReference type="PANTHER" id="PTHR23519">
    <property type="entry name" value="AUTOPHAGY-RELATED PROTEIN 22"/>
    <property type="match status" value="1"/>
</dbReference>
<comment type="similarity">
    <text evidence="2 12">Belongs to the ATG22 family.</text>
</comment>
<keyword evidence="6 12" id="KW-0029">Amino-acid transport</keyword>
<feature type="region of interest" description="Disordered" evidence="13">
    <location>
        <begin position="578"/>
        <end position="599"/>
    </location>
</feature>
<evidence type="ECO:0000256" key="4">
    <source>
        <dbReference type="ARBA" id="ARBA00022554"/>
    </source>
</evidence>
<evidence type="ECO:0000256" key="12">
    <source>
        <dbReference type="RuleBase" id="RU363073"/>
    </source>
</evidence>
<feature type="transmembrane region" description="Helical" evidence="12">
    <location>
        <begin position="149"/>
        <end position="168"/>
    </location>
</feature>
<feature type="transmembrane region" description="Helical" evidence="12">
    <location>
        <begin position="397"/>
        <end position="423"/>
    </location>
</feature>
<dbReference type="CDD" id="cd17483">
    <property type="entry name" value="MFS_Atg22_like"/>
    <property type="match status" value="1"/>
</dbReference>
<evidence type="ECO:0000313" key="15">
    <source>
        <dbReference type="Proteomes" id="UP000235786"/>
    </source>
</evidence>
<reference evidence="14 15" key="1">
    <citation type="submission" date="2016-04" db="EMBL/GenBank/DDBJ databases">
        <title>A degradative enzymes factory behind the ericoid mycorrhizal symbiosis.</title>
        <authorList>
            <consortium name="DOE Joint Genome Institute"/>
            <person name="Martino E."/>
            <person name="Morin E."/>
            <person name="Grelet G."/>
            <person name="Kuo A."/>
            <person name="Kohler A."/>
            <person name="Daghino S."/>
            <person name="Barry K."/>
            <person name="Choi C."/>
            <person name="Cichocki N."/>
            <person name="Clum A."/>
            <person name="Copeland A."/>
            <person name="Hainaut M."/>
            <person name="Haridas S."/>
            <person name="Labutti K."/>
            <person name="Lindquist E."/>
            <person name="Lipzen A."/>
            <person name="Khouja H.-R."/>
            <person name="Murat C."/>
            <person name="Ohm R."/>
            <person name="Olson A."/>
            <person name="Spatafora J."/>
            <person name="Veneault-Fourrey C."/>
            <person name="Henrissat B."/>
            <person name="Grigoriev I."/>
            <person name="Martin F."/>
            <person name="Perotto S."/>
        </authorList>
    </citation>
    <scope>NUCLEOTIDE SEQUENCE [LARGE SCALE GENOMIC DNA]</scope>
    <source>
        <strain evidence="14 15">F</strain>
    </source>
</reference>
<keyword evidence="8 12" id="KW-0072">Autophagy</keyword>
<keyword evidence="15" id="KW-1185">Reference proteome</keyword>
<protein>
    <recommendedName>
        <fullName evidence="12">Autophagy-related protein</fullName>
    </recommendedName>
</protein>
<keyword evidence="10" id="KW-0325">Glycoprotein</keyword>
<dbReference type="OrthoDB" id="192733at2759"/>
<keyword evidence="7 12" id="KW-1133">Transmembrane helix</keyword>
<feature type="transmembrane region" description="Helical" evidence="12">
    <location>
        <begin position="174"/>
        <end position="197"/>
    </location>
</feature>
<feature type="transmembrane region" description="Helical" evidence="12">
    <location>
        <begin position="34"/>
        <end position="57"/>
    </location>
</feature>
<feature type="transmembrane region" description="Helical" evidence="12">
    <location>
        <begin position="471"/>
        <end position="493"/>
    </location>
</feature>
<feature type="compositionally biased region" description="Acidic residues" evidence="13">
    <location>
        <begin position="578"/>
        <end position="590"/>
    </location>
</feature>
<feature type="transmembrane region" description="Helical" evidence="12">
    <location>
        <begin position="435"/>
        <end position="456"/>
    </location>
</feature>
<feature type="transmembrane region" description="Helical" evidence="12">
    <location>
        <begin position="367"/>
        <end position="391"/>
    </location>
</feature>